<dbReference type="SUPFAM" id="SSF57850">
    <property type="entry name" value="RING/U-box"/>
    <property type="match status" value="1"/>
</dbReference>
<reference evidence="2" key="1">
    <citation type="submission" date="2021-02" db="EMBL/GenBank/DDBJ databases">
        <authorList>
            <person name="Dougan E. K."/>
            <person name="Rhodes N."/>
            <person name="Thang M."/>
            <person name="Chan C."/>
        </authorList>
    </citation>
    <scope>NUCLEOTIDE SEQUENCE</scope>
</reference>
<evidence type="ECO:0000313" key="3">
    <source>
        <dbReference type="Proteomes" id="UP000604046"/>
    </source>
</evidence>
<evidence type="ECO:0000313" key="2">
    <source>
        <dbReference type="EMBL" id="CAE7430849.1"/>
    </source>
</evidence>
<dbReference type="EMBL" id="CAJNDS010002321">
    <property type="protein sequence ID" value="CAE7430849.1"/>
    <property type="molecule type" value="Genomic_DNA"/>
</dbReference>
<dbReference type="AlphaFoldDB" id="A0A812RCV3"/>
<evidence type="ECO:0008006" key="4">
    <source>
        <dbReference type="Google" id="ProtNLM"/>
    </source>
</evidence>
<organism evidence="2 3">
    <name type="scientific">Symbiodinium natans</name>
    <dbReference type="NCBI Taxonomy" id="878477"/>
    <lineage>
        <taxon>Eukaryota</taxon>
        <taxon>Sar</taxon>
        <taxon>Alveolata</taxon>
        <taxon>Dinophyceae</taxon>
        <taxon>Suessiales</taxon>
        <taxon>Symbiodiniaceae</taxon>
        <taxon>Symbiodinium</taxon>
    </lineage>
</organism>
<feature type="compositionally biased region" description="Basic residues" evidence="1">
    <location>
        <begin position="25"/>
        <end position="44"/>
    </location>
</feature>
<feature type="compositionally biased region" description="Basic residues" evidence="1">
    <location>
        <begin position="522"/>
        <end position="533"/>
    </location>
</feature>
<proteinExistence type="predicted"/>
<sequence length="1090" mass="116896">MPGAQLPALEEVLHDVVANALPAPGHHRAPPHTPRRAPPTRRRPAGPTAISERLSAALSHNRARRRQPERAGPQRWSTAPSPPAAVALFGGFAIAAPQVEDEACCVCLDVLLPHASGCQAPQPFPTRPRHRLHLECLAQFRVQASRSSDLLCPLCRHGRCPACEPEGWMPRHDAALRDACEREDVGMPLRLSGEETVQEAVQDYALRTFTSHDAPEPRPPPGVAVLCCNRVAAVRRPGSVDFVRLPDREMQWAPLPVRHDAGIAGWVPAWVCPDVPVPAQAGELCGGCGNQLRWEYDLSTERGRFHCSAGCIRPAEVPLAPGPAPGPTGSAVQPAVLPAGPVAAQLPAVGYWLSRGPPAGEVWENTNSWLYVPLLQAAAGDLLPPAAEAWRADPRTHGWWEEARRLLVASEPVSPRLLAAAIRRAAEATPAYSHHIPDILERLGQAGLPAIALVHVGWAVRQLREPDGYLLAPVQEALLECYGGLRVASLDRHSDRFRPEPPTVPPVEGTEAAAVACAPHAQGRRMRRRRTHGVPRDSGPDEDGAASVSDCAASAPSHPPHSFAGTGISGDAARWLDDLDLLAEFRRRVPTLQTVPRFLVTGVRRAFVAALDAIRSAHVGRVEVKRVRAWKLFFMLPRLLLARCPQAGTEGRAVLMRRLQLLQQGNLVALHAQTPTAGPSEARSRADLGGDPARAAASAKVKRGQLSRARQLLTAAALAPGDDSTLRALTDPARRPPQLLRPLTPDVLTFSAAEEVTLTVAQVADALRSTKRGSGPARASPVEGVGDAGMGASLVGRPVGCFAACRGKLRARGLDHATTPRRAGRRAAWRCMSLTSLRRPRPADCLCSRDALACSDVEEHLVGALPQQSALFELLPAPSFSPMLQVTCHSSPSPMHSSPSNMGSWDSAVGLLASLAALGFEAPSWAYLLHAAPPRVDPDDLPLDHTRSGPPPKLLMTSACVPFWRELDAPSAALIRRPGPLQHVPSQPARHPRICSASFCSAACASRCLLPQHAADAVNCMIHSALPIPRSVKFSIMVGNGMKREAQASKTEPISGDKKWTQSTSRFVIAFPAETKLSGGSICDWHPIRM</sequence>
<name>A0A812RCV3_9DINO</name>
<feature type="region of interest" description="Disordered" evidence="1">
    <location>
        <begin position="674"/>
        <end position="701"/>
    </location>
</feature>
<feature type="region of interest" description="Disordered" evidence="1">
    <location>
        <begin position="517"/>
        <end position="566"/>
    </location>
</feature>
<evidence type="ECO:0000256" key="1">
    <source>
        <dbReference type="SAM" id="MobiDB-lite"/>
    </source>
</evidence>
<gene>
    <name evidence="2" type="ORF">SNAT2548_LOCUS23419</name>
</gene>
<dbReference type="Proteomes" id="UP000604046">
    <property type="component" value="Unassembled WGS sequence"/>
</dbReference>
<comment type="caution">
    <text evidence="2">The sequence shown here is derived from an EMBL/GenBank/DDBJ whole genome shotgun (WGS) entry which is preliminary data.</text>
</comment>
<feature type="region of interest" description="Disordered" evidence="1">
    <location>
        <begin position="21"/>
        <end position="80"/>
    </location>
</feature>
<accession>A0A812RCV3</accession>
<keyword evidence="3" id="KW-1185">Reference proteome</keyword>
<protein>
    <recommendedName>
        <fullName evidence="4">RING-type domain-containing protein</fullName>
    </recommendedName>
</protein>